<dbReference type="AlphaFoldDB" id="A0AAP5KFE2"/>
<dbReference type="Proteomes" id="UP001254770">
    <property type="component" value="Unassembled WGS sequence"/>
</dbReference>
<comment type="caution">
    <text evidence="1">The sequence shown here is derived from an EMBL/GenBank/DDBJ whole genome shotgun (WGS) entry which is preliminary data.</text>
</comment>
<proteinExistence type="predicted"/>
<dbReference type="NCBIfam" id="TIGR03711">
    <property type="entry name" value="acc_sec_asp3"/>
    <property type="match status" value="1"/>
</dbReference>
<dbReference type="EMBL" id="JARPXL010000043">
    <property type="protein sequence ID" value="MDT2546730.1"/>
    <property type="molecule type" value="Genomic_DNA"/>
</dbReference>
<organism evidence="1 2">
    <name type="scientific">Enterococcus raffinosus</name>
    <dbReference type="NCBI Taxonomy" id="71452"/>
    <lineage>
        <taxon>Bacteria</taxon>
        <taxon>Bacillati</taxon>
        <taxon>Bacillota</taxon>
        <taxon>Bacilli</taxon>
        <taxon>Lactobacillales</taxon>
        <taxon>Enterococcaceae</taxon>
        <taxon>Enterococcus</taxon>
    </lineage>
</organism>
<protein>
    <submittedName>
        <fullName evidence="1">Accessory Sec system protein Asp3</fullName>
    </submittedName>
</protein>
<dbReference type="GO" id="GO:0015031">
    <property type="term" value="P:protein transport"/>
    <property type="evidence" value="ECO:0007669"/>
    <property type="project" value="InterPro"/>
</dbReference>
<evidence type="ECO:0000313" key="1">
    <source>
        <dbReference type="EMBL" id="MDT2546730.1"/>
    </source>
</evidence>
<dbReference type="GeneID" id="67041821"/>
<dbReference type="InterPro" id="IPR022259">
    <property type="entry name" value="Acessory_Sec_prot_Asp3"/>
</dbReference>
<dbReference type="RefSeq" id="WP_070509705.1">
    <property type="nucleotide sequence ID" value="NZ_CP072889.1"/>
</dbReference>
<sequence>MIKWGTDFSDNYNYGARIELLKNDFVRFSSPFMPAGTPIKVWQSKTEYHADRKSPMLPILMNGKEYRIVLEAEFDNADAGQLTIEFFDVNQDLIDKVHFQDLTGNFTYPENAVTYKVQLVNKKHEFIIFKYLLIFSEPLKEQYEFKLNKNLSVLFFKAKHSYEGLKTTVVVLKNSKYVTSLEINEYRNYFFLLSNESEGDWLEAATYVVDRLQSIPKSSPIEINRGLRFNNLDHKNRALPCILEKLIPRCKIHEMPIHTENRSALLKEKAFLNHYQTTILQAIVSIKKRNSSFVDMSTSRDSANSQKNTIRREG</sequence>
<dbReference type="Pfam" id="PF15432">
    <property type="entry name" value="Sec-ASP3"/>
    <property type="match status" value="1"/>
</dbReference>
<gene>
    <name evidence="1" type="primary">asp3</name>
    <name evidence="1" type="ORF">P7D69_20585</name>
</gene>
<accession>A0AAP5KFE2</accession>
<reference evidence="1" key="1">
    <citation type="submission" date="2023-03" db="EMBL/GenBank/DDBJ databases">
        <authorList>
            <person name="Shen W."/>
            <person name="Cai J."/>
        </authorList>
    </citation>
    <scope>NUCLEOTIDE SEQUENCE</scope>
    <source>
        <strain evidence="1">Y15</strain>
    </source>
</reference>
<evidence type="ECO:0000313" key="2">
    <source>
        <dbReference type="Proteomes" id="UP001254770"/>
    </source>
</evidence>
<name>A0AAP5KFE2_9ENTE</name>